<proteinExistence type="evidence at transcript level"/>
<organism evidence="1">
    <name type="scientific">Macaca fascicularis</name>
    <name type="common">Crab-eating macaque</name>
    <name type="synonym">Cynomolgus monkey</name>
    <dbReference type="NCBI Taxonomy" id="9541"/>
    <lineage>
        <taxon>Eukaryota</taxon>
        <taxon>Metazoa</taxon>
        <taxon>Chordata</taxon>
        <taxon>Craniata</taxon>
        <taxon>Vertebrata</taxon>
        <taxon>Euteleostomi</taxon>
        <taxon>Mammalia</taxon>
        <taxon>Eutheria</taxon>
        <taxon>Euarchontoglires</taxon>
        <taxon>Primates</taxon>
        <taxon>Haplorrhini</taxon>
        <taxon>Catarrhini</taxon>
        <taxon>Cercopithecidae</taxon>
        <taxon>Cercopithecinae</taxon>
        <taxon>Macaca</taxon>
    </lineage>
</organism>
<keyword evidence="1" id="KW-0645">Protease</keyword>
<sequence length="104" mass="11016">MTGHAVTYVAPNSILERPGRGGGLEGNWELGSEALPGLCGYGKTNPGPGLGFPARSTHLEGTGGNLFVWKTRDSKRSTVFSFPCPDCSSKKNLLNPLCLRSLPL</sequence>
<dbReference type="GO" id="GO:0004177">
    <property type="term" value="F:aminopeptidase activity"/>
    <property type="evidence" value="ECO:0007669"/>
    <property type="project" value="UniProtKB-KW"/>
</dbReference>
<name>I7GHU6_MACFA</name>
<accession>I7GHU6</accession>
<keyword evidence="1" id="KW-0031">Aminopeptidase</keyword>
<protein>
    <submittedName>
        <fullName evidence="1">Macaca fascicularis brain cDNA clone: QtrA-11447, similar to human methionine aminopeptidase 1D (MAP1D), mRNA, RefSeq: NM_199227.1</fullName>
    </submittedName>
</protein>
<evidence type="ECO:0000313" key="1">
    <source>
        <dbReference type="EMBL" id="BAE88731.1"/>
    </source>
</evidence>
<dbReference type="AlphaFoldDB" id="I7GHU6"/>
<dbReference type="EMBL" id="AB171668">
    <property type="protein sequence ID" value="BAE88731.1"/>
    <property type="molecule type" value="mRNA"/>
</dbReference>
<keyword evidence="1" id="KW-0378">Hydrolase</keyword>
<reference evidence="1" key="1">
    <citation type="journal article" date="2007" name="PLoS Biol.">
        <title>Rate of evolution in brain-expressed genes in humans and other primates.</title>
        <authorList>
            <person name="Wang H.-Y."/>
            <person name="Chien H.-C."/>
            <person name="Osada N."/>
            <person name="Hashimoto K."/>
            <person name="Sugano S."/>
            <person name="Gojobori T."/>
            <person name="Chou C.-K."/>
            <person name="Tsai S.-F."/>
            <person name="Wu C.-I."/>
            <person name="Shen C.-K.J."/>
        </authorList>
    </citation>
    <scope>NUCLEOTIDE SEQUENCE</scope>
</reference>